<sequence length="373" mass="42795">MKSENSSFSRAAGFAASGSSMEDICEGSSSFSSKIMNEKPVIVRVKRKSSQSRLDAFWLEINERPLKKPLLDFGKLSISDSTGKEELKTKKVFVQHLDTVTSSEATIDILQSFVPNASDASELRTKLEERRHTFKQDNKQNQLLSKARQKHEVLSKNARFEQIWKRRKGRKDTMPDDSLNEICHLYDVVCVDVEEEISSEVEEQKCSETSLEDNAILLNYLPLLREFVPSAAAEIESDISAYKSEQDLKDDYVYDLYMMKDGLSYEECDSNSYPLVQVDDEDDFYGGPIQSEFESDDSNAEDNPLNDYPDEETSEDEPQISSHDESQENGRAFDGDSEEVEDETYYNHSDIDSLYTEEEVCVDDGEDWRWKYR</sequence>
<evidence type="ECO:0000256" key="2">
    <source>
        <dbReference type="SAM" id="MobiDB-lite"/>
    </source>
</evidence>
<dbReference type="InterPro" id="IPR013883">
    <property type="entry name" value="TF_Iwr1_dom"/>
</dbReference>
<dbReference type="Pfam" id="PF08574">
    <property type="entry name" value="Iwr1"/>
    <property type="match status" value="1"/>
</dbReference>
<dbReference type="PANTHER" id="PTHR31934:SF2">
    <property type="entry name" value="RNA-DIRECTED DNA METHYLATION 4"/>
    <property type="match status" value="1"/>
</dbReference>
<evidence type="ECO:0000313" key="5">
    <source>
        <dbReference type="RefSeq" id="XP_019053316.1"/>
    </source>
</evidence>
<feature type="region of interest" description="Disordered" evidence="2">
    <location>
        <begin position="1"/>
        <end position="23"/>
    </location>
</feature>
<dbReference type="FunCoup" id="A0A1U8Q5J7">
    <property type="interactions" value="651"/>
</dbReference>
<feature type="compositionally biased region" description="Acidic residues" evidence="2">
    <location>
        <begin position="308"/>
        <end position="318"/>
    </location>
</feature>
<dbReference type="OrthoDB" id="6255506at2759"/>
<dbReference type="OMA" id="NPFPLVQ"/>
<dbReference type="AlphaFoldDB" id="A0A1U8Q5J7"/>
<feature type="compositionally biased region" description="Acidic residues" evidence="2">
    <location>
        <begin position="335"/>
        <end position="344"/>
    </location>
</feature>
<evidence type="ECO:0000313" key="4">
    <source>
        <dbReference type="Proteomes" id="UP000189703"/>
    </source>
</evidence>
<dbReference type="STRING" id="4432.A0A1U8Q5J7"/>
<dbReference type="InParanoid" id="A0A1U8Q5J7"/>
<feature type="domain" description="Transcription factor Iwr1" evidence="3">
    <location>
        <begin position="250"/>
        <end position="312"/>
    </location>
</feature>
<reference evidence="5" key="1">
    <citation type="submission" date="2025-08" db="UniProtKB">
        <authorList>
            <consortium name="RefSeq"/>
        </authorList>
    </citation>
    <scope>IDENTIFICATION</scope>
</reference>
<protein>
    <submittedName>
        <fullName evidence="5">RNA-directed DNA methylation 4 isoform X1</fullName>
    </submittedName>
</protein>
<evidence type="ECO:0000259" key="3">
    <source>
        <dbReference type="Pfam" id="PF08574"/>
    </source>
</evidence>
<dbReference type="Proteomes" id="UP000189703">
    <property type="component" value="Unplaced"/>
</dbReference>
<dbReference type="eggNOG" id="ENOG502QS78">
    <property type="taxonomic scope" value="Eukaryota"/>
</dbReference>
<evidence type="ECO:0000256" key="1">
    <source>
        <dbReference type="ARBA" id="ARBA00010218"/>
    </source>
</evidence>
<proteinExistence type="inferred from homology"/>
<organism evidence="4 5">
    <name type="scientific">Nelumbo nucifera</name>
    <name type="common">Sacred lotus</name>
    <dbReference type="NCBI Taxonomy" id="4432"/>
    <lineage>
        <taxon>Eukaryota</taxon>
        <taxon>Viridiplantae</taxon>
        <taxon>Streptophyta</taxon>
        <taxon>Embryophyta</taxon>
        <taxon>Tracheophyta</taxon>
        <taxon>Spermatophyta</taxon>
        <taxon>Magnoliopsida</taxon>
        <taxon>Proteales</taxon>
        <taxon>Nelumbonaceae</taxon>
        <taxon>Nelumbo</taxon>
    </lineage>
</organism>
<feature type="region of interest" description="Disordered" evidence="2">
    <location>
        <begin position="277"/>
        <end position="355"/>
    </location>
</feature>
<keyword evidence="4" id="KW-1185">Reference proteome</keyword>
<accession>A0A1U8Q5J7</accession>
<feature type="compositionally biased region" description="Low complexity" evidence="2">
    <location>
        <begin position="1"/>
        <end position="20"/>
    </location>
</feature>
<feature type="compositionally biased region" description="Basic and acidic residues" evidence="2">
    <location>
        <begin position="322"/>
        <end position="334"/>
    </location>
</feature>
<dbReference type="PANTHER" id="PTHR31934">
    <property type="entry name" value="ALPHA/BETA-HYDROLASES SUPERFAMILY PROTEIN"/>
    <property type="match status" value="1"/>
</dbReference>
<gene>
    <name evidence="5" type="primary">LOC104597221</name>
</gene>
<dbReference type="RefSeq" id="XP_019053316.1">
    <property type="nucleotide sequence ID" value="XM_019197771.1"/>
</dbReference>
<dbReference type="GeneID" id="104597221"/>
<comment type="similarity">
    <text evidence="1">Belongs to the IWR1/SLC7A6OS family.</text>
</comment>
<name>A0A1U8Q5J7_NELNU</name>